<dbReference type="SUPFAM" id="SSF56112">
    <property type="entry name" value="Protein kinase-like (PK-like)"/>
    <property type="match status" value="1"/>
</dbReference>
<dbReference type="Pfam" id="PF00560">
    <property type="entry name" value="LRR_1"/>
    <property type="match status" value="3"/>
</dbReference>
<dbReference type="InterPro" id="IPR003591">
    <property type="entry name" value="Leu-rich_rpt_typical-subtyp"/>
</dbReference>
<keyword evidence="18" id="KW-0325">Glycoprotein</keyword>
<dbReference type="Pfam" id="PF08263">
    <property type="entry name" value="LRRNT_2"/>
    <property type="match status" value="1"/>
</dbReference>
<keyword evidence="15 23" id="KW-1133">Transmembrane helix</keyword>
<name>A0A6G1CTR1_9ORYZ</name>
<dbReference type="InterPro" id="IPR011009">
    <property type="entry name" value="Kinase-like_dom_sf"/>
</dbReference>
<sequence>MAGCALLRCLLSVFVALFGLVPCPAPAAAAAPCHPDDLLSLRAFAGNLTPGGGGDLRAAWSGDSCCSWDGVACDGAGRVTALRLPSRGLAGPIPPSLAGLKRLEDLDLSHNALTGDISAVAAASALRTSNLSSNLLNGSLVDLAALPHLAAFNASNNSLSGALAPDLCAGAPALRVLDLSTNLLAGALTSPSSAEPPPCAATLQELYLGSNSFRGALPAALFRLAALQKLSLASNGLAGQVSSRLRELRNLTFLDLSVNRFSGRLPDVFGDLTWLQHLTAHSNGFSGLLPRSLSSLSSLRELNLRNNSFSGPIARVNFSGMPFLVSIDLATNHLNGSLPISLADCGELKSLSLAKNSLTGQLPEDYSRLGSLSVLSLSNNSMHNISGALNVLRACKNLTTLILTKNFVGEDLPVDGIFEFRNLEVLAFGDCALRGRVPEWLHQCKKLEVLDLSWNQLVGTIPEWIGELDNLTYLDLSNNSLVGEIPKSLTQLKSLVTARRSPGMAFTNMPLYVKHNRSTSGRQYNQLSNFPPSLFLNDNGLNGTIWPEFGNLKELHVLDLSNNAMSGSIPDALSRMENLEVLDLSSNNLSGSIPSSLTELTFLSKFSVAHNHLVGPIPNGGQFFTFSNSSFEDNPGLCRSSSCDRNQPGETPTDNDIQRSVRNRKNKILGVAICIGLVLVVLLAVILVNISKREVSIIDDEDVDGSCHETYDSYWKPVLFFQDSAKELTVSDLVKSTNNFDQANIIGCGGFGLVYKAYLPDGTKAAVKRLSGDCGQMEREFRAEVEALSQAQHKNLVSLRGYCRYGNDRLLIYSYMENNSLDYWLHERADGGYMLKWESRLKIAQGSARGLAYLHKDCEPNIIHRDVKSSNILLNENFEAHLADFGLARLIQPYDTHVTTDLVGTLGYIPPEYSQSVIATPKGDVYSFGVVLLELLTGRRPMDVSKAKGSRDLVSWVLQMKSEKKEEQIFDTLIWSKAHEKQLFSVLETACALRPMKSKSSRKAADEDEVKSRKHRSSRGKRRRGRHSRSSSTSSRSESPARKRSKKLKTSDKKSTKTKGGSRRRHRTLSPSTSPSSSSTSYSTRSSSRSSASKRLLSPPRRSHSRDVRKKERGRDIKRGRRSRRSRSYSTSSESSASSRSRSRSKNSKSKKRRTGGNKDIASRDKIVQDYDNGHAHQAENTKSVGDVDRDAKAVAVTNKGNSIDHEKNVPVKKMEGPPTKNADETGDILSAGNGSPDAEELELTLRQKALENFRKFRGAALMAGKTQTNGTGKEAVMDSPKSSDTKIAEARSVDKPFQRQRSGLSVNCSVGSPRLEDSGNHTTSRMQESSAGKSLGAESPVIFEAGSTSGRTEQKGSSLEVTCLNSQIRLQDGRSSSSIMQRLGSPPRSSASIKQRLGSSAAVSYVNGNPRVRSVVSIPTKEGVDGGTSITSPSACDNSPPAESISEVRHPPFETNKVERTNGDERKSAEASAPSISTLSTCEAKDQPGTEVKDGSEFEKKTFSRMHEGETLQVSYKVYIPKKNPALARRKLQR</sequence>
<keyword evidence="6" id="KW-0723">Serine/threonine-protein kinase</keyword>
<feature type="region of interest" description="Disordered" evidence="22">
    <location>
        <begin position="638"/>
        <end position="657"/>
    </location>
</feature>
<keyword evidence="8" id="KW-0433">Leucine-rich repeat</keyword>
<evidence type="ECO:0000256" key="10">
    <source>
        <dbReference type="ARBA" id="ARBA00022692"/>
    </source>
</evidence>
<comment type="subcellular location">
    <subcellularLocation>
        <location evidence="1">Cell membrane</location>
        <topology evidence="1">Single-pass membrane protein</topology>
    </subcellularLocation>
</comment>
<dbReference type="FunFam" id="3.30.200.20:FF:000125">
    <property type="entry name" value="Protein STRUBBELIG-RECEPTOR FAMILY 8"/>
    <property type="match status" value="1"/>
</dbReference>
<dbReference type="GO" id="GO:0004674">
    <property type="term" value="F:protein serine/threonine kinase activity"/>
    <property type="evidence" value="ECO:0007669"/>
    <property type="project" value="UniProtKB-KW"/>
</dbReference>
<reference evidence="26 27" key="1">
    <citation type="submission" date="2019-11" db="EMBL/GenBank/DDBJ databases">
        <title>Whole genome sequence of Oryza granulata.</title>
        <authorList>
            <person name="Li W."/>
        </authorList>
    </citation>
    <scope>NUCLEOTIDE SEQUENCE [LARGE SCALE GENOMIC DNA]</scope>
    <source>
        <strain evidence="27">cv. Menghai</strain>
        <tissue evidence="26">Leaf</tissue>
    </source>
</reference>
<feature type="region of interest" description="Disordered" evidence="22">
    <location>
        <begin position="995"/>
        <end position="1240"/>
    </location>
</feature>
<dbReference type="EC" id="2.7.11.1" evidence="4"/>
<evidence type="ECO:0000256" key="20">
    <source>
        <dbReference type="ARBA" id="ARBA00048679"/>
    </source>
</evidence>
<evidence type="ECO:0000256" key="11">
    <source>
        <dbReference type="ARBA" id="ARBA00022737"/>
    </source>
</evidence>
<dbReference type="GO" id="GO:0001653">
    <property type="term" value="F:peptide receptor activity"/>
    <property type="evidence" value="ECO:0007669"/>
    <property type="project" value="UniProtKB-ARBA"/>
</dbReference>
<dbReference type="Gene3D" id="3.30.200.20">
    <property type="entry name" value="Phosphorylase Kinase, domain 1"/>
    <property type="match status" value="1"/>
</dbReference>
<keyword evidence="16 23" id="KW-0472">Membrane</keyword>
<dbReference type="Proteomes" id="UP000479710">
    <property type="component" value="Unassembled WGS sequence"/>
</dbReference>
<feature type="compositionally biased region" description="Basic residues" evidence="22">
    <location>
        <begin position="1056"/>
        <end position="1068"/>
    </location>
</feature>
<evidence type="ECO:0000256" key="23">
    <source>
        <dbReference type="SAM" id="Phobius"/>
    </source>
</evidence>
<dbReference type="Gene3D" id="3.80.10.10">
    <property type="entry name" value="Ribonuclease Inhibitor"/>
    <property type="match status" value="2"/>
</dbReference>
<keyword evidence="13" id="KW-0418">Kinase</keyword>
<feature type="compositionally biased region" description="Polar residues" evidence="22">
    <location>
        <begin position="1321"/>
        <end position="1333"/>
    </location>
</feature>
<dbReference type="InterPro" id="IPR001611">
    <property type="entry name" value="Leu-rich_rpt"/>
</dbReference>
<feature type="compositionally biased region" description="Low complexity" evidence="22">
    <location>
        <begin position="1128"/>
        <end position="1140"/>
    </location>
</feature>
<comment type="similarity">
    <text evidence="2">Belongs to the protein kinase superfamily. Ser/Thr protein kinase family.</text>
</comment>
<dbReference type="PRINTS" id="PR00019">
    <property type="entry name" value="LEURICHRPT"/>
</dbReference>
<feature type="compositionally biased region" description="Polar residues" evidence="22">
    <location>
        <begin position="1347"/>
        <end position="1381"/>
    </location>
</feature>
<dbReference type="InterPro" id="IPR032675">
    <property type="entry name" value="LRR_dom_sf"/>
</dbReference>
<organism evidence="26 27">
    <name type="scientific">Oryza meyeriana var. granulata</name>
    <dbReference type="NCBI Taxonomy" id="110450"/>
    <lineage>
        <taxon>Eukaryota</taxon>
        <taxon>Viridiplantae</taxon>
        <taxon>Streptophyta</taxon>
        <taxon>Embryophyta</taxon>
        <taxon>Tracheophyta</taxon>
        <taxon>Spermatophyta</taxon>
        <taxon>Magnoliopsida</taxon>
        <taxon>Liliopsida</taxon>
        <taxon>Poales</taxon>
        <taxon>Poaceae</taxon>
        <taxon>BOP clade</taxon>
        <taxon>Oryzoideae</taxon>
        <taxon>Oryzeae</taxon>
        <taxon>Oryzinae</taxon>
        <taxon>Oryza</taxon>
        <taxon>Oryza meyeriana</taxon>
    </lineage>
</organism>
<comment type="caution">
    <text evidence="26">The sequence shown here is derived from an EMBL/GenBank/DDBJ whole genome shotgun (WGS) entry which is preliminary data.</text>
</comment>
<dbReference type="OrthoDB" id="676979at2759"/>
<dbReference type="PROSITE" id="PS00108">
    <property type="entry name" value="PROTEIN_KINASE_ST"/>
    <property type="match status" value="1"/>
</dbReference>
<dbReference type="CDD" id="cd14066">
    <property type="entry name" value="STKc_IRAK"/>
    <property type="match status" value="1"/>
</dbReference>
<feature type="chain" id="PRO_5026077362" description="non-specific serine/threonine protein kinase" evidence="24">
    <location>
        <begin position="30"/>
        <end position="1535"/>
    </location>
</feature>
<evidence type="ECO:0000256" key="16">
    <source>
        <dbReference type="ARBA" id="ARBA00023136"/>
    </source>
</evidence>
<feature type="compositionally biased region" description="Polar residues" evidence="22">
    <location>
        <begin position="1388"/>
        <end position="1403"/>
    </location>
</feature>
<evidence type="ECO:0000256" key="18">
    <source>
        <dbReference type="ARBA" id="ARBA00023180"/>
    </source>
</evidence>
<dbReference type="SMART" id="SM00220">
    <property type="entry name" value="S_TKc"/>
    <property type="match status" value="1"/>
</dbReference>
<evidence type="ECO:0000256" key="9">
    <source>
        <dbReference type="ARBA" id="ARBA00022679"/>
    </source>
</evidence>
<accession>A0A6G1CTR1</accession>
<feature type="compositionally biased region" description="Basic residues" evidence="22">
    <location>
        <begin position="1118"/>
        <end position="1127"/>
    </location>
</feature>
<feature type="transmembrane region" description="Helical" evidence="23">
    <location>
        <begin position="668"/>
        <end position="688"/>
    </location>
</feature>
<dbReference type="PANTHER" id="PTHR48056:SF18">
    <property type="entry name" value="NON-SPECIFIC SERINE_THREONINE PROTEIN KINASE"/>
    <property type="match status" value="1"/>
</dbReference>
<evidence type="ECO:0000256" key="8">
    <source>
        <dbReference type="ARBA" id="ARBA00022614"/>
    </source>
</evidence>
<dbReference type="PROSITE" id="PS00107">
    <property type="entry name" value="PROTEIN_KINASE_ATP"/>
    <property type="match status" value="1"/>
</dbReference>
<evidence type="ECO:0000256" key="2">
    <source>
        <dbReference type="ARBA" id="ARBA00008684"/>
    </source>
</evidence>
<dbReference type="InterPro" id="IPR017441">
    <property type="entry name" value="Protein_kinase_ATP_BS"/>
</dbReference>
<feature type="compositionally biased region" description="Basic and acidic residues" evidence="22">
    <location>
        <begin position="1447"/>
        <end position="1470"/>
    </location>
</feature>
<dbReference type="PANTHER" id="PTHR48056">
    <property type="entry name" value="LRR RECEPTOR-LIKE SERINE/THREONINE-PROTEIN KINASE-RELATED"/>
    <property type="match status" value="1"/>
</dbReference>
<feature type="compositionally biased region" description="Basic residues" evidence="22">
    <location>
        <begin position="1012"/>
        <end position="1029"/>
    </location>
</feature>
<evidence type="ECO:0000259" key="25">
    <source>
        <dbReference type="PROSITE" id="PS50011"/>
    </source>
</evidence>
<feature type="compositionally biased region" description="Polar residues" evidence="22">
    <location>
        <begin position="1300"/>
        <end position="1311"/>
    </location>
</feature>
<keyword evidence="27" id="KW-1185">Reference proteome</keyword>
<dbReference type="InterPro" id="IPR000719">
    <property type="entry name" value="Prot_kinase_dom"/>
</dbReference>
<evidence type="ECO:0000256" key="13">
    <source>
        <dbReference type="ARBA" id="ARBA00022777"/>
    </source>
</evidence>
<evidence type="ECO:0000313" key="26">
    <source>
        <dbReference type="EMBL" id="KAF0903497.1"/>
    </source>
</evidence>
<dbReference type="GO" id="GO:0033612">
    <property type="term" value="F:receptor serine/threonine kinase binding"/>
    <property type="evidence" value="ECO:0007669"/>
    <property type="project" value="TreeGrafter"/>
</dbReference>
<keyword evidence="7" id="KW-0597">Phosphoprotein</keyword>
<feature type="domain" description="Protein kinase" evidence="25">
    <location>
        <begin position="740"/>
        <end position="1010"/>
    </location>
</feature>
<keyword evidence="5" id="KW-1003">Cell membrane</keyword>
<comment type="catalytic activity">
    <reaction evidence="20">
        <text>L-seryl-[protein] + ATP = O-phospho-L-seryl-[protein] + ADP + H(+)</text>
        <dbReference type="Rhea" id="RHEA:17989"/>
        <dbReference type="Rhea" id="RHEA-COMP:9863"/>
        <dbReference type="Rhea" id="RHEA-COMP:11604"/>
        <dbReference type="ChEBI" id="CHEBI:15378"/>
        <dbReference type="ChEBI" id="CHEBI:29999"/>
        <dbReference type="ChEBI" id="CHEBI:30616"/>
        <dbReference type="ChEBI" id="CHEBI:83421"/>
        <dbReference type="ChEBI" id="CHEBI:456216"/>
        <dbReference type="EC" id="2.7.11.1"/>
    </reaction>
</comment>
<feature type="compositionally biased region" description="Basic and acidic residues" evidence="22">
    <location>
        <begin position="1282"/>
        <end position="1298"/>
    </location>
</feature>
<dbReference type="InterPro" id="IPR008271">
    <property type="entry name" value="Ser/Thr_kinase_AS"/>
</dbReference>
<feature type="region of interest" description="Disordered" evidence="22">
    <location>
        <begin position="1265"/>
        <end position="1505"/>
    </location>
</feature>
<dbReference type="InterPro" id="IPR050647">
    <property type="entry name" value="Plant_LRR-RLKs"/>
</dbReference>
<evidence type="ECO:0000256" key="24">
    <source>
        <dbReference type="SAM" id="SignalP"/>
    </source>
</evidence>
<evidence type="ECO:0000256" key="3">
    <source>
        <dbReference type="ARBA" id="ARBA00009592"/>
    </source>
</evidence>
<dbReference type="InterPro" id="IPR013210">
    <property type="entry name" value="LRR_N_plant-typ"/>
</dbReference>
<keyword evidence="11" id="KW-0677">Repeat</keyword>
<evidence type="ECO:0000256" key="17">
    <source>
        <dbReference type="ARBA" id="ARBA00023170"/>
    </source>
</evidence>
<keyword evidence="17" id="KW-0675">Receptor</keyword>
<feature type="compositionally biased region" description="Basic and acidic residues" evidence="22">
    <location>
        <begin position="1161"/>
        <end position="1193"/>
    </location>
</feature>
<keyword evidence="9" id="KW-0808">Transferase</keyword>
<dbReference type="GO" id="GO:0031347">
    <property type="term" value="P:regulation of defense response"/>
    <property type="evidence" value="ECO:0007669"/>
    <property type="project" value="UniProtKB-ARBA"/>
</dbReference>
<evidence type="ECO:0000256" key="14">
    <source>
        <dbReference type="ARBA" id="ARBA00022840"/>
    </source>
</evidence>
<keyword evidence="14 21" id="KW-0067">ATP-binding</keyword>
<evidence type="ECO:0000256" key="12">
    <source>
        <dbReference type="ARBA" id="ARBA00022741"/>
    </source>
</evidence>
<evidence type="ECO:0000256" key="6">
    <source>
        <dbReference type="ARBA" id="ARBA00022527"/>
    </source>
</evidence>
<dbReference type="PROSITE" id="PS51450">
    <property type="entry name" value="LRR"/>
    <property type="match status" value="1"/>
</dbReference>
<feature type="signal peptide" evidence="24">
    <location>
        <begin position="1"/>
        <end position="29"/>
    </location>
</feature>
<evidence type="ECO:0000256" key="22">
    <source>
        <dbReference type="SAM" id="MobiDB-lite"/>
    </source>
</evidence>
<gene>
    <name evidence="26" type="ORF">E2562_027932</name>
</gene>
<keyword evidence="10 23" id="KW-0812">Transmembrane</keyword>
<feature type="binding site" evidence="21">
    <location>
        <position position="768"/>
    </location>
    <ligand>
        <name>ATP</name>
        <dbReference type="ChEBI" id="CHEBI:30616"/>
    </ligand>
</feature>
<evidence type="ECO:0000256" key="19">
    <source>
        <dbReference type="ARBA" id="ARBA00047899"/>
    </source>
</evidence>
<dbReference type="Pfam" id="PF00069">
    <property type="entry name" value="Pkinase"/>
    <property type="match status" value="1"/>
</dbReference>
<feature type="compositionally biased region" description="Polar residues" evidence="22">
    <location>
        <begin position="639"/>
        <end position="657"/>
    </location>
</feature>
<dbReference type="FunFam" id="1.10.510.10:FF:000309">
    <property type="entry name" value="Leucine-rich repeat receptor-like protein kinase"/>
    <property type="match status" value="1"/>
</dbReference>
<dbReference type="PROSITE" id="PS50011">
    <property type="entry name" value="PROTEIN_KINASE_DOM"/>
    <property type="match status" value="1"/>
</dbReference>
<evidence type="ECO:0000313" key="27">
    <source>
        <dbReference type="Proteomes" id="UP000479710"/>
    </source>
</evidence>
<dbReference type="Gene3D" id="1.10.510.10">
    <property type="entry name" value="Transferase(Phosphotransferase) domain 1"/>
    <property type="match status" value="1"/>
</dbReference>
<proteinExistence type="inferred from homology"/>
<dbReference type="FunFam" id="3.80.10.10:FF:000213">
    <property type="entry name" value="Tyrosine-sulfated glycopeptide receptor 1"/>
    <property type="match status" value="1"/>
</dbReference>
<evidence type="ECO:0000256" key="21">
    <source>
        <dbReference type="PROSITE-ProRule" id="PRU10141"/>
    </source>
</evidence>
<feature type="compositionally biased region" description="Basic and acidic residues" evidence="22">
    <location>
        <begin position="1105"/>
        <end position="1117"/>
    </location>
</feature>
<feature type="compositionally biased region" description="Low complexity" evidence="22">
    <location>
        <begin position="1069"/>
        <end position="1100"/>
    </location>
</feature>
<evidence type="ECO:0000256" key="7">
    <source>
        <dbReference type="ARBA" id="ARBA00022553"/>
    </source>
</evidence>
<dbReference type="SUPFAM" id="SSF52047">
    <property type="entry name" value="RNI-like"/>
    <property type="match status" value="1"/>
</dbReference>
<keyword evidence="24" id="KW-0732">Signal</keyword>
<dbReference type="GO" id="GO:0005524">
    <property type="term" value="F:ATP binding"/>
    <property type="evidence" value="ECO:0007669"/>
    <property type="project" value="UniProtKB-UniRule"/>
</dbReference>
<feature type="compositionally biased region" description="Polar residues" evidence="22">
    <location>
        <begin position="1429"/>
        <end position="1438"/>
    </location>
</feature>
<keyword evidence="12 21" id="KW-0547">Nucleotide-binding</keyword>
<protein>
    <recommendedName>
        <fullName evidence="4">non-specific serine/threonine protein kinase</fullName>
        <ecNumber evidence="4">2.7.11.1</ecNumber>
    </recommendedName>
</protein>
<dbReference type="EMBL" id="SPHZ02000008">
    <property type="protein sequence ID" value="KAF0903497.1"/>
    <property type="molecule type" value="Genomic_DNA"/>
</dbReference>
<dbReference type="GO" id="GO:0005886">
    <property type="term" value="C:plasma membrane"/>
    <property type="evidence" value="ECO:0007669"/>
    <property type="project" value="UniProtKB-SubCell"/>
</dbReference>
<evidence type="ECO:0000256" key="15">
    <source>
        <dbReference type="ARBA" id="ARBA00022989"/>
    </source>
</evidence>
<comment type="catalytic activity">
    <reaction evidence="19">
        <text>L-threonyl-[protein] + ATP = O-phospho-L-threonyl-[protein] + ADP + H(+)</text>
        <dbReference type="Rhea" id="RHEA:46608"/>
        <dbReference type="Rhea" id="RHEA-COMP:11060"/>
        <dbReference type="Rhea" id="RHEA-COMP:11605"/>
        <dbReference type="ChEBI" id="CHEBI:15378"/>
        <dbReference type="ChEBI" id="CHEBI:30013"/>
        <dbReference type="ChEBI" id="CHEBI:30616"/>
        <dbReference type="ChEBI" id="CHEBI:61977"/>
        <dbReference type="ChEBI" id="CHEBI:456216"/>
        <dbReference type="EC" id="2.7.11.1"/>
    </reaction>
</comment>
<dbReference type="SMART" id="SM00369">
    <property type="entry name" value="LRR_TYP"/>
    <property type="match status" value="8"/>
</dbReference>
<dbReference type="Pfam" id="PF13855">
    <property type="entry name" value="LRR_8"/>
    <property type="match status" value="1"/>
</dbReference>
<evidence type="ECO:0000256" key="5">
    <source>
        <dbReference type="ARBA" id="ARBA00022475"/>
    </source>
</evidence>
<comment type="similarity">
    <text evidence="3">Belongs to the RLP family.</text>
</comment>
<dbReference type="SUPFAM" id="SSF52058">
    <property type="entry name" value="L domain-like"/>
    <property type="match status" value="1"/>
</dbReference>
<evidence type="ECO:0000256" key="4">
    <source>
        <dbReference type="ARBA" id="ARBA00012513"/>
    </source>
</evidence>
<evidence type="ECO:0000256" key="1">
    <source>
        <dbReference type="ARBA" id="ARBA00004162"/>
    </source>
</evidence>
<feature type="compositionally biased region" description="Basic and acidic residues" evidence="22">
    <location>
        <begin position="1484"/>
        <end position="1505"/>
    </location>
</feature>
<feature type="compositionally biased region" description="Basic and acidic residues" evidence="22">
    <location>
        <begin position="1203"/>
        <end position="1216"/>
    </location>
</feature>
<feature type="compositionally biased region" description="Basic residues" evidence="22">
    <location>
        <begin position="1141"/>
        <end position="1156"/>
    </location>
</feature>